<evidence type="ECO:0000313" key="5">
    <source>
        <dbReference type="Proteomes" id="UP000254000"/>
    </source>
</evidence>
<dbReference type="InterPro" id="IPR007253">
    <property type="entry name" value="Cell_wall-bd_2"/>
</dbReference>
<protein>
    <recommendedName>
        <fullName evidence="3">Mannosyl-glycoprotein endo-beta-N-acetylglucosamidase-like domain-containing protein</fullName>
    </recommendedName>
</protein>
<feature type="signal peptide" evidence="2">
    <location>
        <begin position="1"/>
        <end position="28"/>
    </location>
</feature>
<dbReference type="AlphaFoldDB" id="A0A369M286"/>
<dbReference type="PANTHER" id="PTHR30032:SF8">
    <property type="entry name" value="GERMINATION-SPECIFIC N-ACETYLMURAMOYL-L-ALANINE AMIDASE"/>
    <property type="match status" value="1"/>
</dbReference>
<feature type="compositionally biased region" description="Low complexity" evidence="1">
    <location>
        <begin position="36"/>
        <end position="47"/>
    </location>
</feature>
<sequence>MIIRRGYVKCTLAAILVVTLCYPNISYAEDNYSDSSSEFAQSQDSSSTWKNEDGDASKDIPADDSIVEDEVFSSISDDEIERVVAQSSGIETNGYNPINTSSLLASSSSKSVEEYSGAELYDTAAAQSAGAFASSEYAIVVGRGGWPDALSATSLAGVYRCPILFTEKDSVPAATASELERLGVSHILLVGGPNLVSQGGLDALGSATGAEVERIWGESLFDTQMAVYERGAGQWSGDLVIVATGADFPDALSIAPVAYAKKAPVFLVSGGGLLPEQKTALMDAARSGSFANAAIAGGTNVVSEATEGFMDAVTVLASGRTGGCVRLAGAELYDTSAAVAEWAVSTQGFSWAAPAFATGRDSYDALAGSVLQGESGSVLLLVDDPQDATVRTAASHAGDVSSVRFFGGRNVVHNNVRNAIITELIGSLIYTDFDISLNAMSDLEVEASKGYQNYSKTEILESLNPDNFSYNQSTFYQFARINGGYSGKVSADQLNAFIAQYGSNGKLAGMGSAFIEAAQTYGVNEVYLLSHAILESDWGRSQLAMGFDYEGGYIDGSYYPAGRYYNFFGIGAYDNSPLSGGRKMAVIQGWSTPRNAILGAAKWVSNNYVLGSWSQDSLYKMKWNVFQAANENTVWHQYATGRTWATGIANVMSDCYRFIGLEMATSGLLFDVPQYR</sequence>
<dbReference type="Pfam" id="PF04122">
    <property type="entry name" value="CW_binding_2"/>
    <property type="match status" value="3"/>
</dbReference>
<evidence type="ECO:0000256" key="2">
    <source>
        <dbReference type="SAM" id="SignalP"/>
    </source>
</evidence>
<accession>A0A369M286</accession>
<dbReference type="SMART" id="SM00047">
    <property type="entry name" value="LYZ2"/>
    <property type="match status" value="1"/>
</dbReference>
<dbReference type="Gene3D" id="1.10.530.10">
    <property type="match status" value="1"/>
</dbReference>
<dbReference type="EMBL" id="PPTS01000003">
    <property type="protein sequence ID" value="RDB65524.1"/>
    <property type="molecule type" value="Genomic_DNA"/>
</dbReference>
<feature type="domain" description="Mannosyl-glycoprotein endo-beta-N-acetylglucosamidase-like" evidence="3">
    <location>
        <begin position="503"/>
        <end position="659"/>
    </location>
</feature>
<dbReference type="InterPro" id="IPR051922">
    <property type="entry name" value="Bact_Sporulation_Assoc"/>
</dbReference>
<dbReference type="InterPro" id="IPR002901">
    <property type="entry name" value="MGlyc_endo_b_GlcNAc-like_dom"/>
</dbReference>
<evidence type="ECO:0000256" key="1">
    <source>
        <dbReference type="SAM" id="MobiDB-lite"/>
    </source>
</evidence>
<evidence type="ECO:0000313" key="4">
    <source>
        <dbReference type="EMBL" id="RDB65524.1"/>
    </source>
</evidence>
<name>A0A369M286_9ACTN</name>
<proteinExistence type="predicted"/>
<dbReference type="Pfam" id="PF01832">
    <property type="entry name" value="Glucosaminidase"/>
    <property type="match status" value="1"/>
</dbReference>
<dbReference type="OrthoDB" id="3170240at2"/>
<evidence type="ECO:0000259" key="3">
    <source>
        <dbReference type="SMART" id="SM00047"/>
    </source>
</evidence>
<reference evidence="4 5" key="1">
    <citation type="journal article" date="2018" name="Elife">
        <title>Discovery and characterization of a prevalent human gut bacterial enzyme sufficient for the inactivation of a family of plant toxins.</title>
        <authorList>
            <person name="Koppel N."/>
            <person name="Bisanz J.E."/>
            <person name="Pandelia M.E."/>
            <person name="Turnbaugh P.J."/>
            <person name="Balskus E.P."/>
        </authorList>
    </citation>
    <scope>NUCLEOTIDE SEQUENCE [LARGE SCALE GENOMIC DNA]</scope>
    <source>
        <strain evidence="4 5">3C</strain>
    </source>
</reference>
<comment type="caution">
    <text evidence="4">The sequence shown here is derived from an EMBL/GenBank/DDBJ whole genome shotgun (WGS) entry which is preliminary data.</text>
</comment>
<feature type="chain" id="PRO_5016951058" description="Mannosyl-glycoprotein endo-beta-N-acetylglucosamidase-like domain-containing protein" evidence="2">
    <location>
        <begin position="29"/>
        <end position="676"/>
    </location>
</feature>
<gene>
    <name evidence="4" type="ORF">C1877_05140</name>
</gene>
<organism evidence="4 5">
    <name type="scientific">Gordonibacter pamelaeae</name>
    <dbReference type="NCBI Taxonomy" id="471189"/>
    <lineage>
        <taxon>Bacteria</taxon>
        <taxon>Bacillati</taxon>
        <taxon>Actinomycetota</taxon>
        <taxon>Coriobacteriia</taxon>
        <taxon>Eggerthellales</taxon>
        <taxon>Eggerthellaceae</taxon>
        <taxon>Gordonibacter</taxon>
    </lineage>
</organism>
<dbReference type="GO" id="GO:0004040">
    <property type="term" value="F:amidase activity"/>
    <property type="evidence" value="ECO:0007669"/>
    <property type="project" value="InterPro"/>
</dbReference>
<feature type="compositionally biased region" description="Basic and acidic residues" evidence="1">
    <location>
        <begin position="50"/>
        <end position="61"/>
    </location>
</feature>
<keyword evidence="5" id="KW-1185">Reference proteome</keyword>
<dbReference type="GeneID" id="78359095"/>
<dbReference type="Gene3D" id="3.40.50.12090">
    <property type="match status" value="1"/>
</dbReference>
<dbReference type="Proteomes" id="UP000254000">
    <property type="component" value="Unassembled WGS sequence"/>
</dbReference>
<feature type="region of interest" description="Disordered" evidence="1">
    <location>
        <begin position="36"/>
        <end position="62"/>
    </location>
</feature>
<dbReference type="RefSeq" id="WP_114568582.1">
    <property type="nucleotide sequence ID" value="NZ_CABMMS010000003.1"/>
</dbReference>
<keyword evidence="2" id="KW-0732">Signal</keyword>
<dbReference type="PANTHER" id="PTHR30032">
    <property type="entry name" value="N-ACETYLMURAMOYL-L-ALANINE AMIDASE-RELATED"/>
    <property type="match status" value="1"/>
</dbReference>